<reference evidence="3" key="1">
    <citation type="submission" date="2024-06" db="EMBL/GenBank/DDBJ databases">
        <authorList>
            <person name="Liu X."/>
            <person name="Lenzi L."/>
            <person name="Haldenby T S."/>
            <person name="Uol C."/>
        </authorList>
    </citation>
    <scope>NUCLEOTIDE SEQUENCE</scope>
</reference>
<dbReference type="Proteomes" id="UP001497525">
    <property type="component" value="Unassembled WGS sequence"/>
</dbReference>
<evidence type="ECO:0000313" key="4">
    <source>
        <dbReference type="Proteomes" id="UP001497525"/>
    </source>
</evidence>
<proteinExistence type="predicted"/>
<keyword evidence="2" id="KW-0812">Transmembrane</keyword>
<dbReference type="AlphaFoldDB" id="A0AAV2TZ73"/>
<feature type="compositionally biased region" description="Pro residues" evidence="1">
    <location>
        <begin position="135"/>
        <end position="145"/>
    </location>
</feature>
<protein>
    <submittedName>
        <fullName evidence="3">Uncharacterized protein</fullName>
    </submittedName>
</protein>
<gene>
    <name evidence="3" type="ORF">CDAUBV1_LOCUS17124</name>
</gene>
<feature type="transmembrane region" description="Helical" evidence="2">
    <location>
        <begin position="41"/>
        <end position="64"/>
    </location>
</feature>
<name>A0AAV2TZ73_CALDB</name>
<evidence type="ECO:0000256" key="1">
    <source>
        <dbReference type="SAM" id="MobiDB-lite"/>
    </source>
</evidence>
<feature type="region of interest" description="Disordered" evidence="1">
    <location>
        <begin position="128"/>
        <end position="151"/>
    </location>
</feature>
<feature type="region of interest" description="Disordered" evidence="1">
    <location>
        <begin position="1"/>
        <end position="32"/>
    </location>
</feature>
<feature type="region of interest" description="Disordered" evidence="1">
    <location>
        <begin position="76"/>
        <end position="95"/>
    </location>
</feature>
<dbReference type="EMBL" id="CAXLJL010000933">
    <property type="protein sequence ID" value="CAL5141814.1"/>
    <property type="molecule type" value="Genomic_DNA"/>
</dbReference>
<comment type="caution">
    <text evidence="3">The sequence shown here is derived from an EMBL/GenBank/DDBJ whole genome shotgun (WGS) entry which is preliminary data.</text>
</comment>
<organism evidence="3 4">
    <name type="scientific">Calicophoron daubneyi</name>
    <name type="common">Rumen fluke</name>
    <name type="synonym">Paramphistomum daubneyi</name>
    <dbReference type="NCBI Taxonomy" id="300641"/>
    <lineage>
        <taxon>Eukaryota</taxon>
        <taxon>Metazoa</taxon>
        <taxon>Spiralia</taxon>
        <taxon>Lophotrochozoa</taxon>
        <taxon>Platyhelminthes</taxon>
        <taxon>Trematoda</taxon>
        <taxon>Digenea</taxon>
        <taxon>Plagiorchiida</taxon>
        <taxon>Pronocephalata</taxon>
        <taxon>Paramphistomoidea</taxon>
        <taxon>Paramphistomidae</taxon>
        <taxon>Calicophoron</taxon>
    </lineage>
</organism>
<keyword evidence="2" id="KW-0472">Membrane</keyword>
<sequence>MHDIRAAGLRTQSHDYTRQNQVGEDPNMSASKDRRVTPIKMLATGATLGVMAIVLIFFLFLLCLPWSKCRRCRRCLGQRTPPPNPRESSETPRLETFTGGYPISILDIFPPYMLPKLPDYQQCLEEGVLPRPDEVPPPATPPPLSEQPRAQAEEQLDALHITDPATRESILRGVTMMDSQTPPPAYSERSSVSGLTVSSVRGRLSINRNCSFQHILADPPPRQTLPPLYSVTNLERVRIRRSRSTDFSSMRIYSRLNSSGTKSA</sequence>
<accession>A0AAV2TZ73</accession>
<evidence type="ECO:0000256" key="2">
    <source>
        <dbReference type="SAM" id="Phobius"/>
    </source>
</evidence>
<evidence type="ECO:0000313" key="3">
    <source>
        <dbReference type="EMBL" id="CAL5141814.1"/>
    </source>
</evidence>
<keyword evidence="2" id="KW-1133">Transmembrane helix</keyword>